<organism evidence="8 9">
    <name type="scientific">Manihot esculenta</name>
    <name type="common">Cassava</name>
    <name type="synonym">Jatropha manihot</name>
    <dbReference type="NCBI Taxonomy" id="3983"/>
    <lineage>
        <taxon>Eukaryota</taxon>
        <taxon>Viridiplantae</taxon>
        <taxon>Streptophyta</taxon>
        <taxon>Embryophyta</taxon>
        <taxon>Tracheophyta</taxon>
        <taxon>Spermatophyta</taxon>
        <taxon>Magnoliopsida</taxon>
        <taxon>eudicotyledons</taxon>
        <taxon>Gunneridae</taxon>
        <taxon>Pentapetalae</taxon>
        <taxon>rosids</taxon>
        <taxon>fabids</taxon>
        <taxon>Malpighiales</taxon>
        <taxon>Euphorbiaceae</taxon>
        <taxon>Crotonoideae</taxon>
        <taxon>Manihoteae</taxon>
        <taxon>Manihot</taxon>
    </lineage>
</organism>
<reference evidence="9" key="1">
    <citation type="journal article" date="2016" name="Nat. Biotechnol.">
        <title>Sequencing wild and cultivated cassava and related species reveals extensive interspecific hybridization and genetic diversity.</title>
        <authorList>
            <person name="Bredeson J.V."/>
            <person name="Lyons J.B."/>
            <person name="Prochnik S.E."/>
            <person name="Wu G.A."/>
            <person name="Ha C.M."/>
            <person name="Edsinger-Gonzales E."/>
            <person name="Grimwood J."/>
            <person name="Schmutz J."/>
            <person name="Rabbi I.Y."/>
            <person name="Egesi C."/>
            <person name="Nauluvula P."/>
            <person name="Lebot V."/>
            <person name="Ndunguru J."/>
            <person name="Mkamilo G."/>
            <person name="Bart R.S."/>
            <person name="Setter T.L."/>
            <person name="Gleadow R.M."/>
            <person name="Kulakow P."/>
            <person name="Ferguson M.E."/>
            <person name="Rounsley S."/>
            <person name="Rokhsar D.S."/>
        </authorList>
    </citation>
    <scope>NUCLEOTIDE SEQUENCE [LARGE SCALE GENOMIC DNA]</scope>
    <source>
        <strain evidence="9">cv. AM560-2</strain>
    </source>
</reference>
<evidence type="ECO:0000259" key="7">
    <source>
        <dbReference type="Pfam" id="PF25826"/>
    </source>
</evidence>
<dbReference type="GO" id="GO:0003714">
    <property type="term" value="F:transcription corepressor activity"/>
    <property type="evidence" value="ECO:0000318"/>
    <property type="project" value="GO_Central"/>
</dbReference>
<evidence type="ECO:0008006" key="10">
    <source>
        <dbReference type="Google" id="ProtNLM"/>
    </source>
</evidence>
<dbReference type="Gramene" id="Manes.09G168900.1.v8.1">
    <property type="protein sequence ID" value="Manes.09G168900.1.v8.1.CDS"/>
    <property type="gene ID" value="Manes.09G168900.v8.1"/>
</dbReference>
<comment type="subcellular location">
    <subcellularLocation>
        <location evidence="1">Nucleus</location>
    </subcellularLocation>
</comment>
<dbReference type="InterPro" id="IPR009057">
    <property type="entry name" value="Homeodomain-like_sf"/>
</dbReference>
<dbReference type="Pfam" id="PF24662">
    <property type="entry name" value="DUF7650"/>
    <property type="match status" value="1"/>
</dbReference>
<evidence type="ECO:0000256" key="4">
    <source>
        <dbReference type="ARBA" id="ARBA00023242"/>
    </source>
</evidence>
<keyword evidence="3" id="KW-0804">Transcription</keyword>
<dbReference type="PANTHER" id="PTHR13859:SF31">
    <property type="entry name" value="ELM2 DOMAIN-CONTAINING PROTEIN"/>
    <property type="match status" value="1"/>
</dbReference>
<evidence type="ECO:0000256" key="2">
    <source>
        <dbReference type="ARBA" id="ARBA00023015"/>
    </source>
</evidence>
<feature type="compositionally biased region" description="Basic residues" evidence="5">
    <location>
        <begin position="857"/>
        <end position="868"/>
    </location>
</feature>
<name>A0A2C9VBH3_MANES</name>
<evidence type="ECO:0000256" key="5">
    <source>
        <dbReference type="SAM" id="MobiDB-lite"/>
    </source>
</evidence>
<feature type="compositionally biased region" description="Low complexity" evidence="5">
    <location>
        <begin position="838"/>
        <end position="852"/>
    </location>
</feature>
<evidence type="ECO:0000313" key="8">
    <source>
        <dbReference type="EMBL" id="OAY42300.1"/>
    </source>
</evidence>
<dbReference type="SUPFAM" id="SSF46689">
    <property type="entry name" value="Homeodomain-like"/>
    <property type="match status" value="1"/>
</dbReference>
<keyword evidence="9" id="KW-1185">Reference proteome</keyword>
<dbReference type="InterPro" id="IPR057712">
    <property type="entry name" value="DUF7952"/>
</dbReference>
<protein>
    <recommendedName>
        <fullName evidence="10">SANT domain-containing protein</fullName>
    </recommendedName>
</protein>
<evidence type="ECO:0000256" key="1">
    <source>
        <dbReference type="ARBA" id="ARBA00004123"/>
    </source>
</evidence>
<evidence type="ECO:0000259" key="6">
    <source>
        <dbReference type="Pfam" id="PF24662"/>
    </source>
</evidence>
<feature type="region of interest" description="Disordered" evidence="5">
    <location>
        <begin position="628"/>
        <end position="648"/>
    </location>
</feature>
<evidence type="ECO:0000256" key="3">
    <source>
        <dbReference type="ARBA" id="ARBA00023163"/>
    </source>
</evidence>
<dbReference type="PANTHER" id="PTHR13859">
    <property type="entry name" value="ATROPHIN-RELATED"/>
    <property type="match status" value="1"/>
</dbReference>
<keyword evidence="2" id="KW-0805">Transcription regulation</keyword>
<sequence length="944" mass="105408">MEPIPPNIDGNSIEESSFQQLTLPSSPEISGISGEPLVNPRVGDQYQAEIPPMISEYEHFQLLLNPFDSEVTVDSHSFLIGLPIPITWVHNKMNDNNERCRMSNPDDLVHATWSSKSRTTRKNNILKKKAPKQNAESLDLGLDDGNEPRPVTLEPKESGKANLSQLHKNKNYDPFPGSLTHPWSDDDVDSFILGLYIFGKNFVQIERFMENKEMGEILPYYYGEFYRSDGYRRWSDCQKTKRKKCIYGQKLFTGWRQQELLSRLHPHVPVHSQTDFLEVSIAFSEGKFSLEDYVSNLRAIVGIQALVDAIRIGKGKEDLTSLAMESARSNPLFSVCPIGKACSSLTSSDIIKLLTGGFRLSKARCNDIFWEAVWPRLLARGWHSEQPSSQGYMGSDHHLVFLTPGVKKFSKRKLVKGNHYFDSVSDVLSKVASEPKLIELETEEARESSCNEEETSVAAGVLSGHNDGSIRQSFRYLKPRVSNYNLNLVRFTVIDSGLVDEGKLSRVREMRYAAEDLNVKSLLTKLSNNIEMMFLENSLNDNERDAVDISLDGKCCEKTFDGRGSNHTKFTIVDTSLIHASSKVRELRYPPVDIIVTSKMTKSLRKEDSFEDSMEEHMQGATKMLSHEEKNVKKSSHEKDVIDSSGSEQKALNREIRNKLVKSTQGNNDVSNKNQSTMTIKHKFCRRSKSGQSENLVSVVKRRRLTACSNTELSHVIENFSVSLGSKQEGSYFALKSSEGGNNTFQVNPPQKSSLNISLAEGSLEESTGVLMGSTCFSMETSHGENVELQTPSLIDLNLPQFSLDCENDEPASMNVESSQGAKADNTCFLSNSDKTDPGAPSASVDASPAVDQPSSKPRRQSTRKRPLTTRALEALECGLFGMKKQKSSQIHTKEISFPSSSHQVHSKVKVTSRCDTVGPGIVNEKDGNASEAFNEKRFCPKNS</sequence>
<dbReference type="InterPro" id="IPR056067">
    <property type="entry name" value="DUF7650"/>
</dbReference>
<dbReference type="Proteomes" id="UP000091857">
    <property type="component" value="Chromosome 9"/>
</dbReference>
<dbReference type="AlphaFoldDB" id="A0A2C9VBH3"/>
<feature type="domain" description="DUF7650" evidence="6">
    <location>
        <begin position="348"/>
        <end position="435"/>
    </location>
</feature>
<dbReference type="OMA" id="NQMATIN"/>
<dbReference type="OrthoDB" id="6147534at2759"/>
<dbReference type="EMBL" id="CM004395">
    <property type="protein sequence ID" value="OAY42300.1"/>
    <property type="molecule type" value="Genomic_DNA"/>
</dbReference>
<proteinExistence type="predicted"/>
<accession>A0A2C9VBH3</accession>
<dbReference type="Gene3D" id="1.10.10.60">
    <property type="entry name" value="Homeodomain-like"/>
    <property type="match status" value="1"/>
</dbReference>
<evidence type="ECO:0000313" key="9">
    <source>
        <dbReference type="Proteomes" id="UP000091857"/>
    </source>
</evidence>
<comment type="caution">
    <text evidence="8">The sequence shown here is derived from an EMBL/GenBank/DDBJ whole genome shotgun (WGS) entry which is preliminary data.</text>
</comment>
<dbReference type="Pfam" id="PF25826">
    <property type="entry name" value="DUF7952"/>
    <property type="match status" value="1"/>
</dbReference>
<feature type="region of interest" description="Disordered" evidence="5">
    <location>
        <begin position="920"/>
        <end position="944"/>
    </location>
</feature>
<feature type="compositionally biased region" description="Basic and acidic residues" evidence="5">
    <location>
        <begin position="628"/>
        <end position="642"/>
    </location>
</feature>
<dbReference type="FunFam" id="1.10.10.60:FF:000374">
    <property type="entry name" value="Arginine-glutamic acid dipeptide repeat protein"/>
    <property type="match status" value="1"/>
</dbReference>
<feature type="region of interest" description="Disordered" evidence="5">
    <location>
        <begin position="129"/>
        <end position="162"/>
    </location>
</feature>
<dbReference type="GO" id="GO:0005634">
    <property type="term" value="C:nucleus"/>
    <property type="evidence" value="ECO:0000318"/>
    <property type="project" value="GO_Central"/>
</dbReference>
<feature type="region of interest" description="Disordered" evidence="5">
    <location>
        <begin position="806"/>
        <end position="869"/>
    </location>
</feature>
<feature type="compositionally biased region" description="Basic and acidic residues" evidence="5">
    <location>
        <begin position="924"/>
        <end position="944"/>
    </location>
</feature>
<gene>
    <name evidence="8" type="ORF">MANES_09G168900v8</name>
</gene>
<keyword evidence="4" id="KW-0539">Nucleus</keyword>
<feature type="domain" description="DUF7952" evidence="7">
    <location>
        <begin position="183"/>
        <end position="313"/>
    </location>
</feature>
<dbReference type="STRING" id="3983.A0A2C9VBH3"/>